<accession>A0A376S7B2</accession>
<evidence type="ECO:0000313" key="1">
    <source>
        <dbReference type="EMBL" id="STI46728.1"/>
    </source>
</evidence>
<dbReference type="Proteomes" id="UP000254817">
    <property type="component" value="Unassembled WGS sequence"/>
</dbReference>
<gene>
    <name evidence="1" type="primary">lhr_8</name>
    <name evidence="1" type="ORF">NCTC11112_05905</name>
</gene>
<dbReference type="GO" id="GO:0004386">
    <property type="term" value="F:helicase activity"/>
    <property type="evidence" value="ECO:0007669"/>
    <property type="project" value="UniProtKB-KW"/>
</dbReference>
<sequence>MKYFVVCVCRSLQAAREATRPVAATTYARLLLERQGVLPATDGSPALFVSTSPGVYEGVDGVMRVIETACRSRFTRPHSGKARSCLPAYATIRQKCSMNYWQPERLSGRGKKAG</sequence>
<evidence type="ECO:0000313" key="2">
    <source>
        <dbReference type="Proteomes" id="UP000254817"/>
    </source>
</evidence>
<dbReference type="AlphaFoldDB" id="A0A376S7B2"/>
<keyword evidence="1" id="KW-0347">Helicase</keyword>
<proteinExistence type="predicted"/>
<protein>
    <submittedName>
        <fullName evidence="1">ATP-dependent helicase</fullName>
        <ecNumber evidence="1">3.6.1.-</ecNumber>
    </submittedName>
</protein>
<keyword evidence="1" id="KW-0378">Hydrolase</keyword>
<keyword evidence="1" id="KW-0547">Nucleotide-binding</keyword>
<keyword evidence="1" id="KW-0067">ATP-binding</keyword>
<dbReference type="EMBL" id="UGAW01000002">
    <property type="protein sequence ID" value="STI46728.1"/>
    <property type="molecule type" value="Genomic_DNA"/>
</dbReference>
<dbReference type="GO" id="GO:0016787">
    <property type="term" value="F:hydrolase activity"/>
    <property type="evidence" value="ECO:0007669"/>
    <property type="project" value="UniProtKB-KW"/>
</dbReference>
<dbReference type="EC" id="3.6.1.-" evidence="1"/>
<reference evidence="1 2" key="1">
    <citation type="submission" date="2018-06" db="EMBL/GenBank/DDBJ databases">
        <authorList>
            <consortium name="Pathogen Informatics"/>
            <person name="Doyle S."/>
        </authorList>
    </citation>
    <scope>NUCLEOTIDE SEQUENCE [LARGE SCALE GENOMIC DNA]</scope>
    <source>
        <strain evidence="1 2">NCTC11112</strain>
    </source>
</reference>
<organism evidence="1 2">
    <name type="scientific">Escherichia coli</name>
    <dbReference type="NCBI Taxonomy" id="562"/>
    <lineage>
        <taxon>Bacteria</taxon>
        <taxon>Pseudomonadati</taxon>
        <taxon>Pseudomonadota</taxon>
        <taxon>Gammaproteobacteria</taxon>
        <taxon>Enterobacterales</taxon>
        <taxon>Enterobacteriaceae</taxon>
        <taxon>Escherichia</taxon>
    </lineage>
</organism>
<name>A0A376S7B2_ECOLX</name>